<dbReference type="CDD" id="cd06583">
    <property type="entry name" value="PGRP"/>
    <property type="match status" value="1"/>
</dbReference>
<keyword evidence="2" id="KW-0732">Signal</keyword>
<feature type="non-terminal residue" evidence="5">
    <location>
        <position position="1009"/>
    </location>
</feature>
<dbReference type="InterPro" id="IPR036505">
    <property type="entry name" value="Amidase/PGRP_sf"/>
</dbReference>
<evidence type="ECO:0000313" key="5">
    <source>
        <dbReference type="EMBL" id="MSS85416.1"/>
    </source>
</evidence>
<dbReference type="AlphaFoldDB" id="A0A6N7WB22"/>
<name>A0A6N7WB22_9ACTO</name>
<evidence type="ECO:0000256" key="3">
    <source>
        <dbReference type="SAM" id="MobiDB-lite"/>
    </source>
</evidence>
<feature type="region of interest" description="Disordered" evidence="3">
    <location>
        <begin position="755"/>
        <end position="780"/>
    </location>
</feature>
<dbReference type="InterPro" id="IPR015510">
    <property type="entry name" value="PGRP"/>
</dbReference>
<dbReference type="Pfam" id="PF13517">
    <property type="entry name" value="FG-GAP_3"/>
    <property type="match status" value="1"/>
</dbReference>
<feature type="domain" description="Peptidoglycan recognition protein family" evidence="4">
    <location>
        <begin position="322"/>
        <end position="464"/>
    </location>
</feature>
<protein>
    <recommendedName>
        <fullName evidence="4">Peptidoglycan recognition protein family domain-containing protein</fullName>
    </recommendedName>
</protein>
<dbReference type="InterPro" id="IPR028994">
    <property type="entry name" value="Integrin_alpha_N"/>
</dbReference>
<dbReference type="InterPro" id="IPR002502">
    <property type="entry name" value="Amidase_domain"/>
</dbReference>
<dbReference type="GO" id="GO:0008270">
    <property type="term" value="F:zinc ion binding"/>
    <property type="evidence" value="ECO:0007669"/>
    <property type="project" value="InterPro"/>
</dbReference>
<reference evidence="5 6" key="1">
    <citation type="submission" date="2019-08" db="EMBL/GenBank/DDBJ databases">
        <title>In-depth cultivation of the pig gut microbiome towards novel bacterial diversity and tailored functional studies.</title>
        <authorList>
            <person name="Wylensek D."/>
            <person name="Hitch T.C.A."/>
            <person name="Clavel T."/>
        </authorList>
    </citation>
    <scope>NUCLEOTIDE SEQUENCE [LARGE SCALE GENOMIC DNA]</scope>
    <source>
        <strain evidence="5 6">WB03_NA08</strain>
    </source>
</reference>
<dbReference type="SUPFAM" id="SSF55846">
    <property type="entry name" value="N-acetylmuramoyl-L-alanine amidase-like"/>
    <property type="match status" value="1"/>
</dbReference>
<dbReference type="GO" id="GO:0008745">
    <property type="term" value="F:N-acetylmuramoyl-L-alanine amidase activity"/>
    <property type="evidence" value="ECO:0007669"/>
    <property type="project" value="InterPro"/>
</dbReference>
<feature type="compositionally biased region" description="Acidic residues" evidence="3">
    <location>
        <begin position="218"/>
        <end position="266"/>
    </location>
</feature>
<keyword evidence="6" id="KW-1185">Reference proteome</keyword>
<organism evidence="5 6">
    <name type="scientific">Scrofimicrobium canadense</name>
    <dbReference type="NCBI Taxonomy" id="2652290"/>
    <lineage>
        <taxon>Bacteria</taxon>
        <taxon>Bacillati</taxon>
        <taxon>Actinomycetota</taxon>
        <taxon>Actinomycetes</taxon>
        <taxon>Actinomycetales</taxon>
        <taxon>Actinomycetaceae</taxon>
        <taxon>Scrofimicrobium</taxon>
    </lineage>
</organism>
<dbReference type="SMART" id="SM00701">
    <property type="entry name" value="PGRP"/>
    <property type="match status" value="1"/>
</dbReference>
<feature type="compositionally biased region" description="Polar residues" evidence="3">
    <location>
        <begin position="757"/>
        <end position="770"/>
    </location>
</feature>
<sequence length="1009" mass="106722">MTTDANVAVIVPCLEQTGMNTVKKSASFALVSTLALTGIFAATMPAAIADDDVYEEAAGAVTASDIPMVETTLDPAYTESSAVLQTEGDRQQAEAVENSAEGDQEQTTDYIARADLVSTIAIIGVTWNPDGPQPAKVSLRTLENGLWSEWSELELAQEQDSDAPPTGTEPFIAANSSAVEVVANTEDGNPIDSITVTVVDPEGNQEIANSLENLPPSEDTETTEDDEIAEPEVVDETTPEEDVDKSEDETTTEDFEGLTDPDEDSLPEPSQEGADSNTDQLDDLDGAVEGDPAWLAATAAPSALTTALNPAGTQFDTGKNGLVINTRKAWNPNPAYLSGNPVPITIQGAVIHHTAGGNNYSKADVPGILRGIYYYHAVTLDWGDIGYNLLVDKFGGVWEGRTGGLTKAIKGAQAYGANSQTFGISVLGDFSNAAPPAVAQDAVAKAVAWKLGVHGITTATGQIKVDGYDFKGRMVPRVSGHRDIGGTACPGQAFYNQLPALRTKIANYMKPSTPTPTPSPSATPGWNAGNIISDAVFYNAGAMTEAQIKTFIEKEGASCKSGSGKNCLKDKKFPSANLKTLRGACKPLNLSGNQAPWTIIAKTASACGLNPQVILSTIQKESSAITQPLTDDQWTRAMGSGCPTGQSCDSAQAGFMKQVYYGADKLASYKLTPDSWPYLKAVKNGASVSIPYNPDKSCGAQTVKISNYATASLYTYTPYVPNKAALDAYPGTASCGSYGNRNFYMNMKKWFNGGTAPGNNGTSPGGTSPTKPQPPAPTVTWKDRKQIGWGWSSSKPIFAGNIDRDNYPDLMIIDSQGNLGSFKGQSGERFGSRQPVGWGWKGWDWVQGGIDWDGDGKMDLVARNKSTGGLYLYSGNGNGNFKASRQIGQGWNVATQMALVRTSRGPAIYAVIGGELFSYPGNGKGGFNSRVSMGKGWGNTTMIVGVGDWTGDSIPDVVMRRGDGTLHLYPGTSNGLLGTSKVIGQGWNVMSYVGSANQYSPKQPLWAID</sequence>
<evidence type="ECO:0000259" key="4">
    <source>
        <dbReference type="SMART" id="SM00701"/>
    </source>
</evidence>
<gene>
    <name evidence="5" type="ORF">FYJ24_11810</name>
</gene>
<comment type="similarity">
    <text evidence="1">Belongs to the N-acetylmuramoyl-L-alanine amidase 2 family.</text>
</comment>
<dbReference type="GO" id="GO:0009253">
    <property type="term" value="P:peptidoglycan catabolic process"/>
    <property type="evidence" value="ECO:0007669"/>
    <property type="project" value="InterPro"/>
</dbReference>
<dbReference type="InterPro" id="IPR006619">
    <property type="entry name" value="PGRP_domain_met/bac"/>
</dbReference>
<dbReference type="PANTHER" id="PTHR11022">
    <property type="entry name" value="PEPTIDOGLYCAN RECOGNITION PROTEIN"/>
    <property type="match status" value="1"/>
</dbReference>
<proteinExistence type="inferred from homology"/>
<feature type="region of interest" description="Disordered" evidence="3">
    <location>
        <begin position="208"/>
        <end position="287"/>
    </location>
</feature>
<comment type="caution">
    <text evidence="5">The sequence shown here is derived from an EMBL/GenBank/DDBJ whole genome shotgun (WGS) entry which is preliminary data.</text>
</comment>
<dbReference type="RefSeq" id="WP_206192703.1">
    <property type="nucleotide sequence ID" value="NZ_VULO01000017.1"/>
</dbReference>
<evidence type="ECO:0000256" key="2">
    <source>
        <dbReference type="ARBA" id="ARBA00022729"/>
    </source>
</evidence>
<dbReference type="Pfam" id="PF01510">
    <property type="entry name" value="Amidase_2"/>
    <property type="match status" value="1"/>
</dbReference>
<evidence type="ECO:0000256" key="1">
    <source>
        <dbReference type="ARBA" id="ARBA00007553"/>
    </source>
</evidence>
<accession>A0A6N7WB22</accession>
<dbReference type="Proteomes" id="UP000470875">
    <property type="component" value="Unassembled WGS sequence"/>
</dbReference>
<dbReference type="SUPFAM" id="SSF69318">
    <property type="entry name" value="Integrin alpha N-terminal domain"/>
    <property type="match status" value="1"/>
</dbReference>
<evidence type="ECO:0000313" key="6">
    <source>
        <dbReference type="Proteomes" id="UP000470875"/>
    </source>
</evidence>
<dbReference type="EMBL" id="VULO01000017">
    <property type="protein sequence ID" value="MSS85416.1"/>
    <property type="molecule type" value="Genomic_DNA"/>
</dbReference>
<dbReference type="Gene3D" id="3.40.80.10">
    <property type="entry name" value="Peptidoglycan recognition protein-like"/>
    <property type="match status" value="1"/>
</dbReference>
<dbReference type="InterPro" id="IPR013517">
    <property type="entry name" value="FG-GAP"/>
</dbReference>
<dbReference type="PANTHER" id="PTHR11022:SF41">
    <property type="entry name" value="PEPTIDOGLYCAN-RECOGNITION PROTEIN LC-RELATED"/>
    <property type="match status" value="1"/>
</dbReference>